<dbReference type="FunFam" id="3.30.70.120:FF:000003">
    <property type="entry name" value="ATP phosphoribosyltransferase"/>
    <property type="match status" value="1"/>
</dbReference>
<sequence length="281" mass="30437">MLRIAVPNKGSLADASIAILKEAGYSQRTDSRDLILVDSENNVEFYYLRPRDIAIYVGSGELEAGITGRDLLIDSSAKATELLALDFGGSTFRFAGPIDREWVLSDISGKRVATAYPGLVSDYLSSRSITADVVRLDGAVESSVRLGVADVIADVVSTGNTLRQAGLKIFGDAILTSEAIVISRTGFDIPAELEVLIRRLQGVVTARRYVLLDYDIPKIKVEAACAITPGLESPTISPLQKADWVAVRAMVLRKDTNRVMDELWNVGARGILVTDIHACRL</sequence>
<dbReference type="PANTHER" id="PTHR21403">
    <property type="entry name" value="ATP PHOSPHORIBOSYLTRANSFERASE ATP-PRTASE"/>
    <property type="match status" value="1"/>
</dbReference>
<evidence type="ECO:0000256" key="7">
    <source>
        <dbReference type="ARBA" id="ARBA00022605"/>
    </source>
</evidence>
<organism evidence="17">
    <name type="scientific">freshwater metagenome</name>
    <dbReference type="NCBI Taxonomy" id="449393"/>
    <lineage>
        <taxon>unclassified sequences</taxon>
        <taxon>metagenomes</taxon>
        <taxon>ecological metagenomes</taxon>
    </lineage>
</organism>
<dbReference type="GO" id="GO:0003879">
    <property type="term" value="F:ATP phosphoribosyltransferase activity"/>
    <property type="evidence" value="ECO:0007669"/>
    <property type="project" value="UniProtKB-EC"/>
</dbReference>
<keyword evidence="12" id="KW-0368">Histidine biosynthesis</keyword>
<dbReference type="EMBL" id="CAEZUG010000027">
    <property type="protein sequence ID" value="CAB4591253.1"/>
    <property type="molecule type" value="Genomic_DNA"/>
</dbReference>
<evidence type="ECO:0000256" key="8">
    <source>
        <dbReference type="ARBA" id="ARBA00022676"/>
    </source>
</evidence>
<dbReference type="UniPathway" id="UPA00031">
    <property type="reaction ID" value="UER00006"/>
</dbReference>
<evidence type="ECO:0000256" key="2">
    <source>
        <dbReference type="ARBA" id="ARBA00004496"/>
    </source>
</evidence>
<dbReference type="GO" id="GO:0005524">
    <property type="term" value="F:ATP binding"/>
    <property type="evidence" value="ECO:0007669"/>
    <property type="project" value="UniProtKB-KW"/>
</dbReference>
<keyword evidence="8" id="KW-0328">Glycosyltransferase</keyword>
<dbReference type="InterPro" id="IPR020621">
    <property type="entry name" value="ATP-PRT_HisG_long"/>
</dbReference>
<dbReference type="EMBL" id="CAEZZB010000003">
    <property type="protein sequence ID" value="CAB4738015.1"/>
    <property type="molecule type" value="Genomic_DNA"/>
</dbReference>
<comment type="pathway">
    <text evidence="3">Amino-acid biosynthesis; L-histidine biosynthesis; L-histidine from 5-phospho-alpha-D-ribose 1-diphosphate: step 1/9.</text>
</comment>
<accession>A0A6J6STK9</accession>
<comment type="subcellular location">
    <subcellularLocation>
        <location evidence="2">Cytoplasm</location>
    </subcellularLocation>
</comment>
<dbReference type="Gene3D" id="3.40.190.10">
    <property type="entry name" value="Periplasmic binding protein-like II"/>
    <property type="match status" value="2"/>
</dbReference>
<evidence type="ECO:0000256" key="4">
    <source>
        <dbReference type="ARBA" id="ARBA00011946"/>
    </source>
</evidence>
<evidence type="ECO:0000256" key="3">
    <source>
        <dbReference type="ARBA" id="ARBA00004667"/>
    </source>
</evidence>
<dbReference type="SUPFAM" id="SSF53850">
    <property type="entry name" value="Periplasmic binding protein-like II"/>
    <property type="match status" value="1"/>
</dbReference>
<evidence type="ECO:0000259" key="14">
    <source>
        <dbReference type="Pfam" id="PF08029"/>
    </source>
</evidence>
<dbReference type="CDD" id="cd13591">
    <property type="entry name" value="PBP2_HisGL1"/>
    <property type="match status" value="1"/>
</dbReference>
<evidence type="ECO:0000256" key="9">
    <source>
        <dbReference type="ARBA" id="ARBA00022679"/>
    </source>
</evidence>
<feature type="domain" description="ATP phosphoribosyltransferase catalytic" evidence="13">
    <location>
        <begin position="49"/>
        <end position="202"/>
    </location>
</feature>
<dbReference type="SUPFAM" id="SSF54913">
    <property type="entry name" value="GlnB-like"/>
    <property type="match status" value="1"/>
</dbReference>
<dbReference type="AlphaFoldDB" id="A0A6J6STK9"/>
<name>A0A6J6STK9_9ZZZZ</name>
<keyword evidence="11" id="KW-0067">ATP-binding</keyword>
<evidence type="ECO:0000256" key="12">
    <source>
        <dbReference type="ARBA" id="ARBA00023102"/>
    </source>
</evidence>
<dbReference type="InterPro" id="IPR018198">
    <property type="entry name" value="ATP_PRibTrfase_CS"/>
</dbReference>
<protein>
    <recommendedName>
        <fullName evidence="5">ATP phosphoribosyltransferase</fullName>
        <ecNumber evidence="4">2.4.2.17</ecNumber>
    </recommendedName>
</protein>
<gene>
    <name evidence="15" type="ORF">UFOPK1795_00604</name>
    <name evidence="16" type="ORF">UFOPK2275_00178</name>
    <name evidence="17" type="ORF">UFOPK2816_00098</name>
</gene>
<dbReference type="Gene3D" id="3.30.70.120">
    <property type="match status" value="1"/>
</dbReference>
<dbReference type="GO" id="GO:0000105">
    <property type="term" value="P:L-histidine biosynthetic process"/>
    <property type="evidence" value="ECO:0007669"/>
    <property type="project" value="UniProtKB-UniPathway"/>
</dbReference>
<evidence type="ECO:0000313" key="17">
    <source>
        <dbReference type="EMBL" id="CAB4738015.1"/>
    </source>
</evidence>
<dbReference type="EMBL" id="CAEZWQ010000008">
    <property type="protein sequence ID" value="CAB4655200.1"/>
    <property type="molecule type" value="Genomic_DNA"/>
</dbReference>
<reference evidence="17" key="1">
    <citation type="submission" date="2020-05" db="EMBL/GenBank/DDBJ databases">
        <authorList>
            <person name="Chiriac C."/>
            <person name="Salcher M."/>
            <person name="Ghai R."/>
            <person name="Kavagutti S V."/>
        </authorList>
    </citation>
    <scope>NUCLEOTIDE SEQUENCE</scope>
</reference>
<keyword evidence="7" id="KW-0028">Amino-acid biosynthesis</keyword>
<dbReference type="PROSITE" id="PS01316">
    <property type="entry name" value="ATP_P_PHORIBOSYLTR"/>
    <property type="match status" value="1"/>
</dbReference>
<evidence type="ECO:0000256" key="5">
    <source>
        <dbReference type="ARBA" id="ARBA00020998"/>
    </source>
</evidence>
<keyword evidence="10" id="KW-0547">Nucleotide-binding</keyword>
<evidence type="ECO:0000313" key="15">
    <source>
        <dbReference type="EMBL" id="CAB4591253.1"/>
    </source>
</evidence>
<keyword evidence="6" id="KW-0963">Cytoplasm</keyword>
<dbReference type="HAMAP" id="MF_00079">
    <property type="entry name" value="HisG_Long"/>
    <property type="match status" value="1"/>
</dbReference>
<evidence type="ECO:0000256" key="1">
    <source>
        <dbReference type="ARBA" id="ARBA00000915"/>
    </source>
</evidence>
<dbReference type="InterPro" id="IPR015867">
    <property type="entry name" value="N-reg_PII/ATP_PRibTrfase_C"/>
</dbReference>
<dbReference type="InterPro" id="IPR001348">
    <property type="entry name" value="ATP_PRibTrfase_HisG"/>
</dbReference>
<dbReference type="NCBIfam" id="TIGR00070">
    <property type="entry name" value="hisG"/>
    <property type="match status" value="1"/>
</dbReference>
<dbReference type="Pfam" id="PF01634">
    <property type="entry name" value="HisG"/>
    <property type="match status" value="1"/>
</dbReference>
<evidence type="ECO:0000256" key="10">
    <source>
        <dbReference type="ARBA" id="ARBA00022741"/>
    </source>
</evidence>
<dbReference type="InterPro" id="IPR011322">
    <property type="entry name" value="N-reg_PII-like_a/b"/>
</dbReference>
<dbReference type="Pfam" id="PF08029">
    <property type="entry name" value="HisG_C"/>
    <property type="match status" value="1"/>
</dbReference>
<proteinExistence type="inferred from homology"/>
<keyword evidence="9" id="KW-0808">Transferase</keyword>
<dbReference type="PANTHER" id="PTHR21403:SF8">
    <property type="entry name" value="ATP PHOSPHORIBOSYLTRANSFERASE"/>
    <property type="match status" value="1"/>
</dbReference>
<dbReference type="EC" id="2.4.2.17" evidence="4"/>
<dbReference type="InterPro" id="IPR013115">
    <property type="entry name" value="HisG_C"/>
</dbReference>
<evidence type="ECO:0000259" key="13">
    <source>
        <dbReference type="Pfam" id="PF01634"/>
    </source>
</evidence>
<dbReference type="InterPro" id="IPR013820">
    <property type="entry name" value="ATP_PRibTrfase_cat"/>
</dbReference>
<dbReference type="NCBIfam" id="TIGR03455">
    <property type="entry name" value="HisG_C-term"/>
    <property type="match status" value="1"/>
</dbReference>
<evidence type="ECO:0000313" key="16">
    <source>
        <dbReference type="EMBL" id="CAB4655200.1"/>
    </source>
</evidence>
<evidence type="ECO:0000256" key="6">
    <source>
        <dbReference type="ARBA" id="ARBA00022490"/>
    </source>
</evidence>
<comment type="catalytic activity">
    <reaction evidence="1">
        <text>1-(5-phospho-beta-D-ribosyl)-ATP + diphosphate = 5-phospho-alpha-D-ribose 1-diphosphate + ATP</text>
        <dbReference type="Rhea" id="RHEA:18473"/>
        <dbReference type="ChEBI" id="CHEBI:30616"/>
        <dbReference type="ChEBI" id="CHEBI:33019"/>
        <dbReference type="ChEBI" id="CHEBI:58017"/>
        <dbReference type="ChEBI" id="CHEBI:73183"/>
        <dbReference type="EC" id="2.4.2.17"/>
    </reaction>
</comment>
<evidence type="ECO:0000256" key="11">
    <source>
        <dbReference type="ARBA" id="ARBA00022840"/>
    </source>
</evidence>
<dbReference type="GO" id="GO:0005737">
    <property type="term" value="C:cytoplasm"/>
    <property type="evidence" value="ECO:0007669"/>
    <property type="project" value="UniProtKB-SubCell"/>
</dbReference>
<feature type="domain" description="Histidine biosynthesis HisG C-terminal" evidence="14">
    <location>
        <begin position="206"/>
        <end position="277"/>
    </location>
</feature>
<dbReference type="GO" id="GO:0000287">
    <property type="term" value="F:magnesium ion binding"/>
    <property type="evidence" value="ECO:0007669"/>
    <property type="project" value="InterPro"/>
</dbReference>